<name>A0A409WUB7_PSICY</name>
<feature type="region of interest" description="Disordered" evidence="1">
    <location>
        <begin position="1"/>
        <end position="48"/>
    </location>
</feature>
<feature type="transmembrane region" description="Helical" evidence="2">
    <location>
        <begin position="587"/>
        <end position="606"/>
    </location>
</feature>
<feature type="transmembrane region" description="Helical" evidence="2">
    <location>
        <begin position="330"/>
        <end position="348"/>
    </location>
</feature>
<feature type="region of interest" description="Disordered" evidence="1">
    <location>
        <begin position="104"/>
        <end position="157"/>
    </location>
</feature>
<feature type="transmembrane region" description="Helical" evidence="2">
    <location>
        <begin position="469"/>
        <end position="492"/>
    </location>
</feature>
<dbReference type="STRING" id="93625.A0A409WUB7"/>
<feature type="transmembrane region" description="Helical" evidence="2">
    <location>
        <begin position="354"/>
        <end position="373"/>
    </location>
</feature>
<sequence>MAVKDLVQQFEEPKSSPLAQPGSQVRSRQTEQLDIKSHADQVDGPSEFKIPHPRLARFINHNAAATVTYKDSRAPLHLDQAESTTPFSSRDTLLSISPTITTTDSKTNYTEGPHNIKVSNSRTNTNRSTQATLTDSFSEIPQPNGTNPSTTRSAGDCDGETTTFFKHIYPPHKTRSNDNGSANTQTHFRRVGRSHPSQKSVPALAVFSRNAYPLWLPKLDHYIALLPAPYLGNEDEECPGGMFPPMDALAKTGHSLDDLETNSTVAPAWRNRTSIIGGSTNFLIGFLGSSALASFYSLQGLVNTVQIFALILSTIVPMRGIDIEDKWRKLFLGTIPNVLALNFAPVVVQSLLFLLAFMAIGAVLLYYFHLSTGQCDRYMSIEGLQQTETKRNQWGILIVTFLLTILYLPLSTMSLHVLVWSEELWAIPNPYVNSTVFPPIVTPLGPPSEFRDPLDFCWTTTMKRNEVNLAPIAVVLSAITFLFLAIWFPIALRRVIRRSVPKLDKFTELGRPRSSVDLDGEYHRLLNRDRNPFAFLYNGFRRGWGTYISTYLFAKLSTLVIIAVIDPDNCLFRTLSRSKVPVIRQSLLLVSTLAFFIAQCTFAPFLDPVNNASEWTSRLNYLSTSATALAITLNIPGKDIIDSYVLYCIYIVTYGLGFYFSVINFNWMQRVVKRLTRRIDFSVDIFSPRLDITSSSIHTKRRIWQESVTTLLLTDPECKIPKEQVMAFAQARDSEFPPYLLNFMNTPGERHVENLKILREVGIVAYKRAVALTTGPDFAWYRHLEDEIQKNYIGPDSYWKRSEDGSNPACKSYFGNTWWIPFPPTLVIRYDDGPYAVLNDACDLEAFILQNSSRDIQRRRYVRMSLRALEGRVIQWPYEYVQPVGSHTDWWHARRYRAVTSTHYEHALLKIKRHGHLVWQGLQLGSGFDIELKYSRDMTVSSDVIGLNEDFDLTPSLARFLQINRKLVDEGLFPIEEKLSHYRRHHRQECQRKTRIMTYRFLTYVYDHPRDPDGLVQRLCEIEGDCRIQELMLNSEAAFRSTYTRLEAVRTSELATWWYIFWDDLWRRNHDTISSLEKYVVDFNPYYKTSIAYTPLPRAALENFLTQRGMLHKKPRRGDFFHAGFLNKLYLRLNDTVFRDSKQAVMFHIGNDKRELDMEDIDILTQGQPSTLGTGGGTDHDDSWIRARPTYRWEGLLSDPPYEAHPISHKWLTKLGAWMGITPLWRSGPRSRGLYLDVMVKDGRYVLLDDHRDPTTFPSQVRSS</sequence>
<feature type="compositionally biased region" description="Basic and acidic residues" evidence="1">
    <location>
        <begin position="28"/>
        <end position="41"/>
    </location>
</feature>
<evidence type="ECO:0000256" key="1">
    <source>
        <dbReference type="SAM" id="MobiDB-lite"/>
    </source>
</evidence>
<keyword evidence="2" id="KW-0472">Membrane</keyword>
<gene>
    <name evidence="3" type="ORF">CVT25_014610</name>
</gene>
<protein>
    <submittedName>
        <fullName evidence="3">Uncharacterized protein</fullName>
    </submittedName>
</protein>
<feature type="compositionally biased region" description="Polar residues" evidence="1">
    <location>
        <begin position="117"/>
        <end position="153"/>
    </location>
</feature>
<organism evidence="3 4">
    <name type="scientific">Psilocybe cyanescens</name>
    <dbReference type="NCBI Taxonomy" id="93625"/>
    <lineage>
        <taxon>Eukaryota</taxon>
        <taxon>Fungi</taxon>
        <taxon>Dikarya</taxon>
        <taxon>Basidiomycota</taxon>
        <taxon>Agaricomycotina</taxon>
        <taxon>Agaricomycetes</taxon>
        <taxon>Agaricomycetidae</taxon>
        <taxon>Agaricales</taxon>
        <taxon>Agaricineae</taxon>
        <taxon>Strophariaceae</taxon>
        <taxon>Psilocybe</taxon>
    </lineage>
</organism>
<keyword evidence="4" id="KW-1185">Reference proteome</keyword>
<feature type="transmembrane region" description="Helical" evidence="2">
    <location>
        <begin position="644"/>
        <end position="667"/>
    </location>
</feature>
<keyword evidence="2" id="KW-0812">Transmembrane</keyword>
<evidence type="ECO:0000256" key="2">
    <source>
        <dbReference type="SAM" id="Phobius"/>
    </source>
</evidence>
<reference evidence="3 4" key="1">
    <citation type="journal article" date="2018" name="Evol. Lett.">
        <title>Horizontal gene cluster transfer increased hallucinogenic mushroom diversity.</title>
        <authorList>
            <person name="Reynolds H.T."/>
            <person name="Vijayakumar V."/>
            <person name="Gluck-Thaler E."/>
            <person name="Korotkin H.B."/>
            <person name="Matheny P.B."/>
            <person name="Slot J.C."/>
        </authorList>
    </citation>
    <scope>NUCLEOTIDE SEQUENCE [LARGE SCALE GENOMIC DNA]</scope>
    <source>
        <strain evidence="3 4">2631</strain>
    </source>
</reference>
<dbReference type="Proteomes" id="UP000283269">
    <property type="component" value="Unassembled WGS sequence"/>
</dbReference>
<feature type="transmembrane region" description="Helical" evidence="2">
    <location>
        <begin position="394"/>
        <end position="419"/>
    </location>
</feature>
<feature type="transmembrane region" description="Helical" evidence="2">
    <location>
        <begin position="301"/>
        <end position="318"/>
    </location>
</feature>
<dbReference type="AlphaFoldDB" id="A0A409WUB7"/>
<dbReference type="OrthoDB" id="10261361at2759"/>
<dbReference type="EMBL" id="NHYD01003185">
    <property type="protein sequence ID" value="PPQ82069.1"/>
    <property type="molecule type" value="Genomic_DNA"/>
</dbReference>
<proteinExistence type="predicted"/>
<feature type="compositionally biased region" description="Polar residues" evidence="1">
    <location>
        <begin position="17"/>
        <end position="27"/>
    </location>
</feature>
<evidence type="ECO:0000313" key="4">
    <source>
        <dbReference type="Proteomes" id="UP000283269"/>
    </source>
</evidence>
<dbReference type="InParanoid" id="A0A409WUB7"/>
<evidence type="ECO:0000313" key="3">
    <source>
        <dbReference type="EMBL" id="PPQ82069.1"/>
    </source>
</evidence>
<keyword evidence="2" id="KW-1133">Transmembrane helix</keyword>
<comment type="caution">
    <text evidence="3">The sequence shown here is derived from an EMBL/GenBank/DDBJ whole genome shotgun (WGS) entry which is preliminary data.</text>
</comment>
<accession>A0A409WUB7</accession>